<proteinExistence type="predicted"/>
<dbReference type="Proteomes" id="UP001611383">
    <property type="component" value="Chromosome"/>
</dbReference>
<keyword evidence="2" id="KW-1185">Reference proteome</keyword>
<accession>A0ABY9WPA6</accession>
<name>A0ABY9WPA6_9BACT</name>
<evidence type="ECO:0000313" key="1">
    <source>
        <dbReference type="EMBL" id="WNG45625.1"/>
    </source>
</evidence>
<organism evidence="1 2">
    <name type="scientific">Archangium minus</name>
    <dbReference type="NCBI Taxonomy" id="83450"/>
    <lineage>
        <taxon>Bacteria</taxon>
        <taxon>Pseudomonadati</taxon>
        <taxon>Myxococcota</taxon>
        <taxon>Myxococcia</taxon>
        <taxon>Myxococcales</taxon>
        <taxon>Cystobacterineae</taxon>
        <taxon>Archangiaceae</taxon>
        <taxon>Archangium</taxon>
    </lineage>
</organism>
<dbReference type="Pfam" id="PF13450">
    <property type="entry name" value="NAD_binding_8"/>
    <property type="match status" value="1"/>
</dbReference>
<reference evidence="1 2" key="1">
    <citation type="submission" date="2019-08" db="EMBL/GenBank/DDBJ databases">
        <title>Archangium and Cystobacter genomes.</title>
        <authorList>
            <person name="Chen I.-C.K."/>
            <person name="Wielgoss S."/>
        </authorList>
    </citation>
    <scope>NUCLEOTIDE SEQUENCE [LARGE SCALE GENOMIC DNA]</scope>
    <source>
        <strain evidence="1 2">Cbm 6</strain>
    </source>
</reference>
<evidence type="ECO:0000313" key="2">
    <source>
        <dbReference type="Proteomes" id="UP001611383"/>
    </source>
</evidence>
<dbReference type="Gene3D" id="3.50.50.60">
    <property type="entry name" value="FAD/NAD(P)-binding domain"/>
    <property type="match status" value="1"/>
</dbReference>
<dbReference type="RefSeq" id="WP_395820843.1">
    <property type="nucleotide sequence ID" value="NZ_CP043494.1"/>
</dbReference>
<sequence>MAKRVVTAGGGLAGLTCAKYLVDEGFSVTHLEGLPYLGGRASTSPCLGMGSAGSRAAASGPGA</sequence>
<gene>
    <name evidence="1" type="ORF">F0U60_17110</name>
</gene>
<protein>
    <submittedName>
        <fullName evidence="1">NAD(P)-binding protein</fullName>
    </submittedName>
</protein>
<dbReference type="EMBL" id="CP043494">
    <property type="protein sequence ID" value="WNG45625.1"/>
    <property type="molecule type" value="Genomic_DNA"/>
</dbReference>
<dbReference type="SUPFAM" id="SSF51905">
    <property type="entry name" value="FAD/NAD(P)-binding domain"/>
    <property type="match status" value="1"/>
</dbReference>
<dbReference type="InterPro" id="IPR036188">
    <property type="entry name" value="FAD/NAD-bd_sf"/>
</dbReference>